<name>A0A9Q1GGR4_9CARY</name>
<evidence type="ECO:0000256" key="1">
    <source>
        <dbReference type="SAM" id="MobiDB-lite"/>
    </source>
</evidence>
<accession>A0A9Q1GGR4</accession>
<dbReference type="OrthoDB" id="1301694at2759"/>
<evidence type="ECO:0000313" key="2">
    <source>
        <dbReference type="EMBL" id="KAJ8420175.1"/>
    </source>
</evidence>
<keyword evidence="3" id="KW-1185">Reference proteome</keyword>
<reference evidence="2" key="1">
    <citation type="submission" date="2022-04" db="EMBL/GenBank/DDBJ databases">
        <title>Carnegiea gigantea Genome sequencing and assembly v2.</title>
        <authorList>
            <person name="Copetti D."/>
            <person name="Sanderson M.J."/>
            <person name="Burquez A."/>
            <person name="Wojciechowski M.F."/>
        </authorList>
    </citation>
    <scope>NUCLEOTIDE SEQUENCE</scope>
    <source>
        <strain evidence="2">SGP5-SGP5p</strain>
        <tissue evidence="2">Aerial part</tissue>
    </source>
</reference>
<dbReference type="AlphaFoldDB" id="A0A9Q1GGR4"/>
<dbReference type="EMBL" id="JAKOGI010003770">
    <property type="protein sequence ID" value="KAJ8420175.1"/>
    <property type="molecule type" value="Genomic_DNA"/>
</dbReference>
<evidence type="ECO:0000313" key="3">
    <source>
        <dbReference type="Proteomes" id="UP001153076"/>
    </source>
</evidence>
<comment type="caution">
    <text evidence="2">The sequence shown here is derived from an EMBL/GenBank/DDBJ whole genome shotgun (WGS) entry which is preliminary data.</text>
</comment>
<protein>
    <submittedName>
        <fullName evidence="2">Uncharacterized protein</fullName>
    </submittedName>
</protein>
<feature type="region of interest" description="Disordered" evidence="1">
    <location>
        <begin position="77"/>
        <end position="103"/>
    </location>
</feature>
<organism evidence="2 3">
    <name type="scientific">Carnegiea gigantea</name>
    <dbReference type="NCBI Taxonomy" id="171969"/>
    <lineage>
        <taxon>Eukaryota</taxon>
        <taxon>Viridiplantae</taxon>
        <taxon>Streptophyta</taxon>
        <taxon>Embryophyta</taxon>
        <taxon>Tracheophyta</taxon>
        <taxon>Spermatophyta</taxon>
        <taxon>Magnoliopsida</taxon>
        <taxon>eudicotyledons</taxon>
        <taxon>Gunneridae</taxon>
        <taxon>Pentapetalae</taxon>
        <taxon>Caryophyllales</taxon>
        <taxon>Cactineae</taxon>
        <taxon>Cactaceae</taxon>
        <taxon>Cactoideae</taxon>
        <taxon>Echinocereeae</taxon>
        <taxon>Carnegiea</taxon>
    </lineage>
</organism>
<feature type="region of interest" description="Disordered" evidence="1">
    <location>
        <begin position="132"/>
        <end position="154"/>
    </location>
</feature>
<proteinExistence type="predicted"/>
<feature type="compositionally biased region" description="Basic residues" evidence="1">
    <location>
        <begin position="139"/>
        <end position="151"/>
    </location>
</feature>
<gene>
    <name evidence="2" type="ORF">Cgig2_015873</name>
</gene>
<dbReference type="Proteomes" id="UP001153076">
    <property type="component" value="Unassembled WGS sequence"/>
</dbReference>
<sequence>MKLVGQFIRSDIHTGDQFKDMVRLQIDISKHFRGSIKVFSLKENRLCEFHLRYEGLYEIRALRGHDDYAMKYCPHVKPKPSLKGTRDPSPHFPKPDVNSEAGPTERVVKALDKAQTDLALFGMASTHMPSILGIPPGLKSKRRHHGPKRSIMRKDVPQSRPWFLRTIGDLVLHGTKVVAKSNEYEKLSANWEGPYVVTKQVYPGTNLLTTLQGRSIPQTWHSVNLRKYYT</sequence>